<proteinExistence type="predicted"/>
<feature type="compositionally biased region" description="Low complexity" evidence="1">
    <location>
        <begin position="24"/>
        <end position="41"/>
    </location>
</feature>
<keyword evidence="3" id="KW-0732">Signal</keyword>
<accession>V4K944</accession>
<protein>
    <recommendedName>
        <fullName evidence="6">Anther-specific protein BCP1</fullName>
    </recommendedName>
</protein>
<evidence type="ECO:0000256" key="1">
    <source>
        <dbReference type="SAM" id="MobiDB-lite"/>
    </source>
</evidence>
<feature type="signal peptide" evidence="3">
    <location>
        <begin position="1"/>
        <end position="23"/>
    </location>
</feature>
<keyword evidence="5" id="KW-1185">Reference proteome</keyword>
<dbReference type="AlphaFoldDB" id="V4K944"/>
<reference evidence="4 5" key="1">
    <citation type="journal article" date="2013" name="Front. Plant Sci.">
        <title>The Reference Genome of the Halophytic Plant Eutrema salsugineum.</title>
        <authorList>
            <person name="Yang R."/>
            <person name="Jarvis D.E."/>
            <person name="Chen H."/>
            <person name="Beilstein M.A."/>
            <person name="Grimwood J."/>
            <person name="Jenkins J."/>
            <person name="Shu S."/>
            <person name="Prochnik S."/>
            <person name="Xin M."/>
            <person name="Ma C."/>
            <person name="Schmutz J."/>
            <person name="Wing R.A."/>
            <person name="Mitchell-Olds T."/>
            <person name="Schumaker K.S."/>
            <person name="Wang X."/>
        </authorList>
    </citation>
    <scope>NUCLEOTIDE SEQUENCE [LARGE SCALE GENOMIC DNA]</scope>
</reference>
<feature type="chain" id="PRO_5004720550" description="Anther-specific protein BCP1" evidence="3">
    <location>
        <begin position="24"/>
        <end position="123"/>
    </location>
</feature>
<dbReference type="Gramene" id="ESQ34165">
    <property type="protein sequence ID" value="ESQ34165"/>
    <property type="gene ID" value="EUTSA_v10009121mg"/>
</dbReference>
<evidence type="ECO:0000256" key="3">
    <source>
        <dbReference type="SAM" id="SignalP"/>
    </source>
</evidence>
<name>V4K944_EUTSA</name>
<evidence type="ECO:0000313" key="5">
    <source>
        <dbReference type="Proteomes" id="UP000030689"/>
    </source>
</evidence>
<feature type="transmembrane region" description="Helical" evidence="2">
    <location>
        <begin position="101"/>
        <end position="122"/>
    </location>
</feature>
<dbReference type="eggNOG" id="ENOG502R7V9">
    <property type="taxonomic scope" value="Eukaryota"/>
</dbReference>
<keyword evidence="2" id="KW-1133">Transmembrane helix</keyword>
<sequence>MGRQNAVVVFGLVFLAVLGLAAAASSPSPSASPSKAPAASKTDQVEAPVTNDQIGTTDDGSAASPGDGDVAVAGPLGSDSSYGNNGPSGPEQMPEDMGNGAAALGVSAVVVGVTSIAGSFLFF</sequence>
<evidence type="ECO:0000313" key="4">
    <source>
        <dbReference type="EMBL" id="ESQ34165.1"/>
    </source>
</evidence>
<dbReference type="STRING" id="72664.V4K944"/>
<feature type="compositionally biased region" description="Polar residues" evidence="1">
    <location>
        <begin position="78"/>
        <end position="87"/>
    </location>
</feature>
<gene>
    <name evidence="4" type="ORF">EUTSA_v10009121mg</name>
</gene>
<feature type="compositionally biased region" description="Low complexity" evidence="1">
    <location>
        <begin position="58"/>
        <end position="69"/>
    </location>
</feature>
<keyword evidence="2" id="KW-0472">Membrane</keyword>
<evidence type="ECO:0000256" key="2">
    <source>
        <dbReference type="SAM" id="Phobius"/>
    </source>
</evidence>
<keyword evidence="2" id="KW-0812">Transmembrane</keyword>
<dbReference type="EMBL" id="KI517683">
    <property type="protein sequence ID" value="ESQ34165.1"/>
    <property type="molecule type" value="Genomic_DNA"/>
</dbReference>
<organism evidence="4 5">
    <name type="scientific">Eutrema salsugineum</name>
    <name type="common">Saltwater cress</name>
    <name type="synonym">Sisymbrium salsugineum</name>
    <dbReference type="NCBI Taxonomy" id="72664"/>
    <lineage>
        <taxon>Eukaryota</taxon>
        <taxon>Viridiplantae</taxon>
        <taxon>Streptophyta</taxon>
        <taxon>Embryophyta</taxon>
        <taxon>Tracheophyta</taxon>
        <taxon>Spermatophyta</taxon>
        <taxon>Magnoliopsida</taxon>
        <taxon>eudicotyledons</taxon>
        <taxon>Gunneridae</taxon>
        <taxon>Pentapetalae</taxon>
        <taxon>rosids</taxon>
        <taxon>malvids</taxon>
        <taxon>Brassicales</taxon>
        <taxon>Brassicaceae</taxon>
        <taxon>Eutremeae</taxon>
        <taxon>Eutrema</taxon>
    </lineage>
</organism>
<dbReference type="OMA" id="PEDMGNG"/>
<dbReference type="KEGG" id="eus:EUTSA_v10009121mg"/>
<evidence type="ECO:0008006" key="6">
    <source>
        <dbReference type="Google" id="ProtNLM"/>
    </source>
</evidence>
<dbReference type="GO" id="GO:0048235">
    <property type="term" value="P:pollen sperm cell differentiation"/>
    <property type="evidence" value="ECO:0007669"/>
    <property type="project" value="EnsemblPlants"/>
</dbReference>
<feature type="region of interest" description="Disordered" evidence="1">
    <location>
        <begin position="24"/>
        <end position="99"/>
    </location>
</feature>
<dbReference type="Proteomes" id="UP000030689">
    <property type="component" value="Unassembled WGS sequence"/>
</dbReference>